<proteinExistence type="inferred from homology"/>
<sequence>MSLYDKEKPEYLDQCLNSLSRQTLLADEIVMVYDGPINIHLESVVDKWSRLLPIKIVKLEKNVGLGKALNEGLINCTFDIVARMDTDDICNEKRFEKQINMFARDDELSILGSYIEEFEGAEKNIISVRHVPQTYNEILNTIKLKNPFNHMTVMFKKKAILSVGGYQKHHLMEDYNLWLRLISKGYKGLNIPENLVSVRAGRDMIARRHGVKYIGSELKLAKLKMELGYLGVTRSIYIFILRSLPRLMPIFILKEIYKIARVK</sequence>
<dbReference type="InterPro" id="IPR050834">
    <property type="entry name" value="Glycosyltransf_2"/>
</dbReference>
<dbReference type="Gene3D" id="3.90.550.10">
    <property type="entry name" value="Spore Coat Polysaccharide Biosynthesis Protein SpsA, Chain A"/>
    <property type="match status" value="1"/>
</dbReference>
<dbReference type="AlphaFoldDB" id="A0A6S6KT77"/>
<comment type="similarity">
    <text evidence="1">Belongs to the glycosyltransferase 2 family.</text>
</comment>
<feature type="domain" description="Glycosyltransferase 2-like" evidence="4">
    <location>
        <begin position="7"/>
        <end position="155"/>
    </location>
</feature>
<dbReference type="InterPro" id="IPR001173">
    <property type="entry name" value="Glyco_trans_2-like"/>
</dbReference>
<dbReference type="PANTHER" id="PTHR43685">
    <property type="entry name" value="GLYCOSYLTRANSFERASE"/>
    <property type="match status" value="1"/>
</dbReference>
<keyword evidence="3 5" id="KW-0808">Transferase</keyword>
<accession>A0A6S6KT77</accession>
<dbReference type="PANTHER" id="PTHR43685:SF5">
    <property type="entry name" value="GLYCOSYLTRANSFERASE EPSE-RELATED"/>
    <property type="match status" value="1"/>
</dbReference>
<keyword evidence="2" id="KW-0328">Glycosyltransferase</keyword>
<evidence type="ECO:0000256" key="1">
    <source>
        <dbReference type="ARBA" id="ARBA00006739"/>
    </source>
</evidence>
<evidence type="ECO:0000313" key="5">
    <source>
        <dbReference type="EMBL" id="BCG06384.1"/>
    </source>
</evidence>
<evidence type="ECO:0000259" key="4">
    <source>
        <dbReference type="Pfam" id="PF00535"/>
    </source>
</evidence>
<dbReference type="GO" id="GO:0016757">
    <property type="term" value="F:glycosyltransferase activity"/>
    <property type="evidence" value="ECO:0007669"/>
    <property type="project" value="UniProtKB-KW"/>
</dbReference>
<dbReference type="EMBL" id="LC550086">
    <property type="protein sequence ID" value="BCG06384.1"/>
    <property type="molecule type" value="Genomic_DNA"/>
</dbReference>
<evidence type="ECO:0000256" key="3">
    <source>
        <dbReference type="ARBA" id="ARBA00022679"/>
    </source>
</evidence>
<name>A0A6S6KT77_ECOLX</name>
<protein>
    <submittedName>
        <fullName evidence="5">Putative glycosyltransferase</fullName>
    </submittedName>
</protein>
<dbReference type="Pfam" id="PF00535">
    <property type="entry name" value="Glycos_transf_2"/>
    <property type="match status" value="1"/>
</dbReference>
<dbReference type="SUPFAM" id="SSF53448">
    <property type="entry name" value="Nucleotide-diphospho-sugar transferases"/>
    <property type="match status" value="1"/>
</dbReference>
<evidence type="ECO:0000256" key="2">
    <source>
        <dbReference type="ARBA" id="ARBA00022676"/>
    </source>
</evidence>
<reference evidence="5" key="1">
    <citation type="submission" date="2020-05" db="EMBL/GenBank/DDBJ databases">
        <title>Additional O-genotyping PCR primers targeting novel E. coli and Shigella-unique O-genotypes.</title>
        <authorList>
            <person name="Iguchi A."/>
            <person name="Iyoda S."/>
            <person name="Lee K."/>
        </authorList>
    </citation>
    <scope>NUCLEOTIDE SEQUENCE</scope>
    <source>
        <strain evidence="5">OT-571</strain>
    </source>
</reference>
<organism evidence="5">
    <name type="scientific">Escherichia coli</name>
    <dbReference type="NCBI Taxonomy" id="562"/>
    <lineage>
        <taxon>Bacteria</taxon>
        <taxon>Pseudomonadati</taxon>
        <taxon>Pseudomonadota</taxon>
        <taxon>Gammaproteobacteria</taxon>
        <taxon>Enterobacterales</taxon>
        <taxon>Enterobacteriaceae</taxon>
        <taxon>Escherichia</taxon>
    </lineage>
</organism>
<dbReference type="InterPro" id="IPR029044">
    <property type="entry name" value="Nucleotide-diphossugar_trans"/>
</dbReference>